<evidence type="ECO:0000256" key="2">
    <source>
        <dbReference type="RuleBase" id="RU003876"/>
    </source>
</evidence>
<dbReference type="GeneID" id="5855683"/>
<dbReference type="InterPro" id="IPR037231">
    <property type="entry name" value="NAP-like_sf"/>
</dbReference>
<dbReference type="STRING" id="425265.A8PXZ5"/>
<dbReference type="SUPFAM" id="SSF143113">
    <property type="entry name" value="NAP-like"/>
    <property type="match status" value="1"/>
</dbReference>
<dbReference type="InParanoid" id="A8PXZ5"/>
<feature type="region of interest" description="Disordered" evidence="3">
    <location>
        <begin position="392"/>
        <end position="446"/>
    </location>
</feature>
<evidence type="ECO:0000313" key="4">
    <source>
        <dbReference type="EMBL" id="EDP44162.1"/>
    </source>
</evidence>
<evidence type="ECO:0000256" key="1">
    <source>
        <dbReference type="ARBA" id="ARBA00009947"/>
    </source>
</evidence>
<dbReference type="EMBL" id="AAYY01000004">
    <property type="protein sequence ID" value="EDP44162.1"/>
    <property type="molecule type" value="Genomic_DNA"/>
</dbReference>
<comment type="caution">
    <text evidence="4">The sequence shown here is derived from an EMBL/GenBank/DDBJ whole genome shotgun (WGS) entry which is preliminary data.</text>
</comment>
<dbReference type="Gene3D" id="1.20.5.1500">
    <property type="match status" value="1"/>
</dbReference>
<organism evidence="4 5">
    <name type="scientific">Malassezia globosa (strain ATCC MYA-4612 / CBS 7966)</name>
    <name type="common">Dandruff-associated fungus</name>
    <dbReference type="NCBI Taxonomy" id="425265"/>
    <lineage>
        <taxon>Eukaryota</taxon>
        <taxon>Fungi</taxon>
        <taxon>Dikarya</taxon>
        <taxon>Basidiomycota</taxon>
        <taxon>Ustilaginomycotina</taxon>
        <taxon>Malasseziomycetes</taxon>
        <taxon>Malasseziales</taxon>
        <taxon>Malasseziaceae</taxon>
        <taxon>Malassezia</taxon>
    </lineage>
</organism>
<dbReference type="Gene3D" id="3.30.1120.90">
    <property type="entry name" value="Nucleosome assembly protein"/>
    <property type="match status" value="1"/>
</dbReference>
<dbReference type="Proteomes" id="UP000008837">
    <property type="component" value="Unassembled WGS sequence"/>
</dbReference>
<dbReference type="FunCoup" id="A8PXZ5">
    <property type="interactions" value="229"/>
</dbReference>
<comment type="similarity">
    <text evidence="1 2">Belongs to the nucleosome assembly protein (NAP) family.</text>
</comment>
<feature type="compositionally biased region" description="Acidic residues" evidence="3">
    <location>
        <begin position="398"/>
        <end position="423"/>
    </location>
</feature>
<gene>
    <name evidence="4" type="ORF">MGL_1559</name>
</gene>
<dbReference type="KEGG" id="mgl:MGL_1559"/>
<dbReference type="RefSeq" id="XP_001731376.1">
    <property type="nucleotide sequence ID" value="XM_001731324.1"/>
</dbReference>
<dbReference type="FunFam" id="1.20.5.1500:FF:000001">
    <property type="entry name" value="Nucleosome assembly protein 1-like 1"/>
    <property type="match status" value="1"/>
</dbReference>
<feature type="region of interest" description="Disordered" evidence="3">
    <location>
        <begin position="336"/>
        <end position="360"/>
    </location>
</feature>
<proteinExistence type="inferred from homology"/>
<name>A8PXZ5_MALGO</name>
<feature type="compositionally biased region" description="Polar residues" evidence="3">
    <location>
        <begin position="435"/>
        <end position="446"/>
    </location>
</feature>
<dbReference type="InterPro" id="IPR002164">
    <property type="entry name" value="NAP_family"/>
</dbReference>
<protein>
    <recommendedName>
        <fullName evidence="6">Nucleosome assembly protein</fullName>
    </recommendedName>
</protein>
<feature type="compositionally biased region" description="Basic and acidic residues" evidence="3">
    <location>
        <begin position="1"/>
        <end position="10"/>
    </location>
</feature>
<dbReference type="OrthoDB" id="27325at2759"/>
<feature type="compositionally biased region" description="Acidic residues" evidence="3">
    <location>
        <begin position="152"/>
        <end position="170"/>
    </location>
</feature>
<feature type="compositionally biased region" description="Acidic residues" evidence="3">
    <location>
        <begin position="349"/>
        <end position="360"/>
    </location>
</feature>
<accession>A8PXZ5</accession>
<dbReference type="GO" id="GO:0005634">
    <property type="term" value="C:nucleus"/>
    <property type="evidence" value="ECO:0007669"/>
    <property type="project" value="InterPro"/>
</dbReference>
<sequence length="446" mass="49954">MDIGKKRDADLTAPTPQNTPQTNAPIQRERLTRPTVSTIGEEDEGASGMAAAALPNAALTGMIQDRLSSLVGQSSGYIEALPEEVRRRVEGLKGLNVQHQKLEAQFQREILALEKRFAKLYAPLYDRRKQIVLGEVEPTAHEVEEGEATDKLDDDDDEDDDEEGDGDDGVDQSRKSLANMSIRTDAPKGIAEFWLTALKNHVALSELITERDEGALRHLIDVRLRYLDSASEDGAGSSSSAAGVPAPGQVQQGFQLDFSFDADKNEYFKNPVLTKTYFYQDQVGFTGDLVYDHAEGTSIDWTSPENNLTHRLETKKQRNKNTNETRTVKRLVPTDSFFNFFSPPKPPRDDDEDEADEDELDSLEERLELDYQIGEDLKDRIIPHAIDFFTGKALQYENPDEWDDDDAFDDYDDDDDEDGDDDDVRAQAVGGNASAERQNPQECKQQ</sequence>
<reference evidence="4 5" key="1">
    <citation type="journal article" date="2007" name="Proc. Natl. Acad. Sci. U.S.A.">
        <title>Dandruff-associated Malassezia genomes reveal convergent and divergent virulence traits shared with plant and human fungal pathogens.</title>
        <authorList>
            <person name="Xu J."/>
            <person name="Saunders C.W."/>
            <person name="Hu P."/>
            <person name="Grant R.A."/>
            <person name="Boekhout T."/>
            <person name="Kuramae E.E."/>
            <person name="Kronstad J.W."/>
            <person name="Deangelis Y.M."/>
            <person name="Reeder N.L."/>
            <person name="Johnstone K.R."/>
            <person name="Leland M."/>
            <person name="Fieno A.M."/>
            <person name="Begley W.M."/>
            <person name="Sun Y."/>
            <person name="Lacey M.P."/>
            <person name="Chaudhary T."/>
            <person name="Keough T."/>
            <person name="Chu L."/>
            <person name="Sears R."/>
            <person name="Yuan B."/>
            <person name="Dawson T.L.Jr."/>
        </authorList>
    </citation>
    <scope>NUCLEOTIDE SEQUENCE [LARGE SCALE GENOMIC DNA]</scope>
    <source>
        <strain evidence="5">ATCC MYA-4612 / CBS 7966</strain>
    </source>
</reference>
<keyword evidence="5" id="KW-1185">Reference proteome</keyword>
<feature type="region of interest" description="Disordered" evidence="3">
    <location>
        <begin position="136"/>
        <end position="179"/>
    </location>
</feature>
<feature type="compositionally biased region" description="Basic and acidic residues" evidence="3">
    <location>
        <begin position="138"/>
        <end position="151"/>
    </location>
</feature>
<dbReference type="Pfam" id="PF00956">
    <property type="entry name" value="NAP"/>
    <property type="match status" value="1"/>
</dbReference>
<evidence type="ECO:0000313" key="5">
    <source>
        <dbReference type="Proteomes" id="UP000008837"/>
    </source>
</evidence>
<feature type="region of interest" description="Disordered" evidence="3">
    <location>
        <begin position="1"/>
        <end position="34"/>
    </location>
</feature>
<dbReference type="PANTHER" id="PTHR11875">
    <property type="entry name" value="TESTIS-SPECIFIC Y-ENCODED PROTEIN"/>
    <property type="match status" value="1"/>
</dbReference>
<dbReference type="AlphaFoldDB" id="A8PXZ5"/>
<dbReference type="VEuPathDB" id="FungiDB:MGL_1559"/>
<dbReference type="GO" id="GO:0006334">
    <property type="term" value="P:nucleosome assembly"/>
    <property type="evidence" value="ECO:0007669"/>
    <property type="project" value="InterPro"/>
</dbReference>
<dbReference type="OMA" id="YSGDFMY"/>
<feature type="compositionally biased region" description="Low complexity" evidence="3">
    <location>
        <begin position="12"/>
        <end position="25"/>
    </location>
</feature>
<evidence type="ECO:0000256" key="3">
    <source>
        <dbReference type="SAM" id="MobiDB-lite"/>
    </source>
</evidence>
<evidence type="ECO:0008006" key="6">
    <source>
        <dbReference type="Google" id="ProtNLM"/>
    </source>
</evidence>